<reference evidence="3 4" key="1">
    <citation type="submission" date="2016-10" db="EMBL/GenBank/DDBJ databases">
        <authorList>
            <person name="de Groot N.N."/>
        </authorList>
    </citation>
    <scope>NUCLEOTIDE SEQUENCE [LARGE SCALE GENOMIC DNA]</scope>
    <source>
        <strain evidence="3 4">DSM 4180</strain>
    </source>
</reference>
<feature type="domain" description="CRISPR type III-associated protein" evidence="2">
    <location>
        <begin position="11"/>
        <end position="300"/>
    </location>
</feature>
<dbReference type="GO" id="GO:0051607">
    <property type="term" value="P:defense response to virus"/>
    <property type="evidence" value="ECO:0007669"/>
    <property type="project" value="UniProtKB-KW"/>
</dbReference>
<dbReference type="Pfam" id="PF03787">
    <property type="entry name" value="RAMPs"/>
    <property type="match status" value="1"/>
</dbReference>
<dbReference type="RefSeq" id="WP_090485822.1">
    <property type="nucleotide sequence ID" value="NZ_FOUO01000010.1"/>
</dbReference>
<keyword evidence="1" id="KW-0051">Antiviral defense</keyword>
<dbReference type="EMBL" id="FOUO01000010">
    <property type="protein sequence ID" value="SFM56278.1"/>
    <property type="molecule type" value="Genomic_DNA"/>
</dbReference>
<dbReference type="NCBIfam" id="TIGR02580">
    <property type="entry name" value="cas_RAMP_Cmr4"/>
    <property type="match status" value="1"/>
</dbReference>
<dbReference type="STRING" id="195064.SAMN05421721_11014"/>
<dbReference type="AlphaFoldDB" id="A0A1I4RVK2"/>
<organism evidence="3 4">
    <name type="scientific">Ectothiorhodospira mobilis</name>
    <dbReference type="NCBI Taxonomy" id="195064"/>
    <lineage>
        <taxon>Bacteria</taxon>
        <taxon>Pseudomonadati</taxon>
        <taxon>Pseudomonadota</taxon>
        <taxon>Gammaproteobacteria</taxon>
        <taxon>Chromatiales</taxon>
        <taxon>Ectothiorhodospiraceae</taxon>
        <taxon>Ectothiorhodospira</taxon>
    </lineage>
</organism>
<evidence type="ECO:0000259" key="2">
    <source>
        <dbReference type="Pfam" id="PF03787"/>
    </source>
</evidence>
<evidence type="ECO:0000313" key="3">
    <source>
        <dbReference type="EMBL" id="SFM56278.1"/>
    </source>
</evidence>
<dbReference type="Proteomes" id="UP000199556">
    <property type="component" value="Unassembled WGS sequence"/>
</dbReference>
<dbReference type="OrthoDB" id="9789361at2"/>
<dbReference type="InterPro" id="IPR005537">
    <property type="entry name" value="RAMP_III_fam"/>
</dbReference>
<proteinExistence type="predicted"/>
<keyword evidence="4" id="KW-1185">Reference proteome</keyword>
<evidence type="ECO:0000256" key="1">
    <source>
        <dbReference type="ARBA" id="ARBA00023118"/>
    </source>
</evidence>
<gene>
    <name evidence="3" type="ORF">SAMN05421721_11014</name>
</gene>
<dbReference type="InterPro" id="IPR013410">
    <property type="entry name" value="CRISPR-assoc_RAMP_Cmr4"/>
</dbReference>
<evidence type="ECO:0000313" key="4">
    <source>
        <dbReference type="Proteomes" id="UP000199556"/>
    </source>
</evidence>
<dbReference type="PANTHER" id="PTHR36700:SF1">
    <property type="entry name" value="CRISPR SYSTEM CMR SUBUNIT CMR4"/>
    <property type="match status" value="1"/>
</dbReference>
<sequence>MFAAQQLVFYYATSPAHMGAGTAVGAIDSPIQREVHTQHPQFAASGIKGAVRHHLHALWGKTDHLLERLFGPETDASEHAGAVAFSDAQLMCLPVRALKGGFVYATCPLALARAKRLAGMAGLPCPWEVPAIPDNQAAVRKELLSQDRLVLEAFTFAPCEAETGRQAIAEWLARHALPPGAENAFFAEKLQKDLVILSDTDFAHFARHGMVVEPHVRIDDLSGTADGGGLFYVENLPPESLLVGLVQASVERYKKDKKPENALEDAGEVLSRVLQGDGTLPGIADRIVQMGGDGSTGRGLILIHPVSREA</sequence>
<protein>
    <submittedName>
        <fullName evidence="3">CRISPR-associated protein, Cmr4 family</fullName>
    </submittedName>
</protein>
<name>A0A1I4RVK2_ECTMO</name>
<dbReference type="PANTHER" id="PTHR36700">
    <property type="entry name" value="CRISPR SYSTEM CMR SUBUNIT CMR4"/>
    <property type="match status" value="1"/>
</dbReference>
<accession>A0A1I4RVK2</accession>